<dbReference type="Proteomes" id="UP000502823">
    <property type="component" value="Unassembled WGS sequence"/>
</dbReference>
<organism evidence="4 5">
    <name type="scientific">Coptotermes formosanus</name>
    <name type="common">Formosan subterranean termite</name>
    <dbReference type="NCBI Taxonomy" id="36987"/>
    <lineage>
        <taxon>Eukaryota</taxon>
        <taxon>Metazoa</taxon>
        <taxon>Ecdysozoa</taxon>
        <taxon>Arthropoda</taxon>
        <taxon>Hexapoda</taxon>
        <taxon>Insecta</taxon>
        <taxon>Pterygota</taxon>
        <taxon>Neoptera</taxon>
        <taxon>Polyneoptera</taxon>
        <taxon>Dictyoptera</taxon>
        <taxon>Blattodea</taxon>
        <taxon>Blattoidea</taxon>
        <taxon>Termitoidae</taxon>
        <taxon>Rhinotermitidae</taxon>
        <taxon>Coptotermes</taxon>
    </lineage>
</organism>
<keyword evidence="5" id="KW-1185">Reference proteome</keyword>
<dbReference type="InterPro" id="IPR050505">
    <property type="entry name" value="WDR55/POC1"/>
</dbReference>
<name>A0A6L2PE43_COPFO</name>
<dbReference type="PROSITE" id="PS50082">
    <property type="entry name" value="WD_REPEATS_2"/>
    <property type="match status" value="1"/>
</dbReference>
<feature type="repeat" description="WD" evidence="3">
    <location>
        <begin position="20"/>
        <end position="50"/>
    </location>
</feature>
<dbReference type="SMART" id="SM00320">
    <property type="entry name" value="WD40"/>
    <property type="match status" value="1"/>
</dbReference>
<proteinExistence type="predicted"/>
<dbReference type="OrthoDB" id="10251605at2759"/>
<dbReference type="PROSITE" id="PS50294">
    <property type="entry name" value="WD_REPEATS_REGION"/>
    <property type="match status" value="1"/>
</dbReference>
<dbReference type="SUPFAM" id="SSF50978">
    <property type="entry name" value="WD40 repeat-like"/>
    <property type="match status" value="1"/>
</dbReference>
<keyword evidence="2" id="KW-0677">Repeat</keyword>
<dbReference type="PANTHER" id="PTHR44019">
    <property type="entry name" value="WD REPEAT-CONTAINING PROTEIN 55"/>
    <property type="match status" value="1"/>
</dbReference>
<sequence>MTNNVIKVYDIRMQKLLQHYSSHDGAVNKIAFHPCGNYLLTASNDSTMKVRITEDWYSFLF</sequence>
<evidence type="ECO:0000256" key="2">
    <source>
        <dbReference type="ARBA" id="ARBA00022737"/>
    </source>
</evidence>
<dbReference type="InterPro" id="IPR001680">
    <property type="entry name" value="WD40_rpt"/>
</dbReference>
<dbReference type="Pfam" id="PF00400">
    <property type="entry name" value="WD40"/>
    <property type="match status" value="1"/>
</dbReference>
<evidence type="ECO:0000256" key="3">
    <source>
        <dbReference type="PROSITE-ProRule" id="PRU00221"/>
    </source>
</evidence>
<dbReference type="InParanoid" id="A0A6L2PE43"/>
<dbReference type="InterPro" id="IPR036322">
    <property type="entry name" value="WD40_repeat_dom_sf"/>
</dbReference>
<evidence type="ECO:0000313" key="5">
    <source>
        <dbReference type="Proteomes" id="UP000502823"/>
    </source>
</evidence>
<gene>
    <name evidence="4" type="ORF">Cfor_09680</name>
</gene>
<dbReference type="AlphaFoldDB" id="A0A6L2PE43"/>
<keyword evidence="1 3" id="KW-0853">WD repeat</keyword>
<comment type="caution">
    <text evidence="4">The sequence shown here is derived from an EMBL/GenBank/DDBJ whole genome shotgun (WGS) entry which is preliminary data.</text>
</comment>
<dbReference type="Gene3D" id="2.130.10.10">
    <property type="entry name" value="YVTN repeat-like/Quinoprotein amine dehydrogenase"/>
    <property type="match status" value="1"/>
</dbReference>
<protein>
    <submittedName>
        <fullName evidence="4">Uncharacterized protein</fullName>
    </submittedName>
</protein>
<dbReference type="EMBL" id="BLKM01000171">
    <property type="protein sequence ID" value="GFG29720.1"/>
    <property type="molecule type" value="Genomic_DNA"/>
</dbReference>
<evidence type="ECO:0000313" key="4">
    <source>
        <dbReference type="EMBL" id="GFG29720.1"/>
    </source>
</evidence>
<reference evidence="5" key="1">
    <citation type="submission" date="2020-01" db="EMBL/GenBank/DDBJ databases">
        <title>Draft genome sequence of the Termite Coptotermes fromosanus.</title>
        <authorList>
            <person name="Itakura S."/>
            <person name="Yosikawa Y."/>
            <person name="Umezawa K."/>
        </authorList>
    </citation>
    <scope>NUCLEOTIDE SEQUENCE [LARGE SCALE GENOMIC DNA]</scope>
</reference>
<evidence type="ECO:0000256" key="1">
    <source>
        <dbReference type="ARBA" id="ARBA00022574"/>
    </source>
</evidence>
<dbReference type="PANTHER" id="PTHR44019:SF8">
    <property type="entry name" value="POC1 CENTRIOLAR PROTEIN HOMOLOG"/>
    <property type="match status" value="1"/>
</dbReference>
<dbReference type="InterPro" id="IPR015943">
    <property type="entry name" value="WD40/YVTN_repeat-like_dom_sf"/>
</dbReference>
<accession>A0A6L2PE43</accession>